<dbReference type="EC" id="2.7.8.13" evidence="9"/>
<evidence type="ECO:0000256" key="4">
    <source>
        <dbReference type="ARBA" id="ARBA00022989"/>
    </source>
</evidence>
<dbReference type="EMBL" id="CP017603">
    <property type="protein sequence ID" value="AOY77083.1"/>
    <property type="molecule type" value="Genomic_DNA"/>
</dbReference>
<keyword evidence="10" id="KW-1185">Reference proteome</keyword>
<dbReference type="Proteomes" id="UP000177894">
    <property type="component" value="Chromosome"/>
</dbReference>
<reference evidence="9 11" key="2">
    <citation type="submission" date="2017-03" db="EMBL/GenBank/DDBJ databases">
        <title>Complete sequence of Clostridium formicaceticum DSM 92.</title>
        <authorList>
            <person name="Poehlein A."/>
            <person name="Karl M."/>
            <person name="Bengelsdorf F.R."/>
            <person name="Duerre P."/>
            <person name="Daniel R."/>
        </authorList>
    </citation>
    <scope>NUCLEOTIDE SEQUENCE [LARGE SCALE GENOMIC DNA]</scope>
    <source>
        <strain evidence="9 11">DSM 92</strain>
    </source>
</reference>
<evidence type="ECO:0000256" key="7">
    <source>
        <dbReference type="SAM" id="Phobius"/>
    </source>
</evidence>
<proteinExistence type="predicted"/>
<reference evidence="8 10" key="1">
    <citation type="submission" date="2016-10" db="EMBL/GenBank/DDBJ databases">
        <title>Complete Genome Sequence of Acetogen Clostridium formicoaceticum ATCC 27076.</title>
        <authorList>
            <person name="Bao T."/>
            <person name="Cheng C."/>
            <person name="Zhao J."/>
            <person name="Yang S.-T."/>
            <person name="Wang J."/>
            <person name="Wang M."/>
        </authorList>
    </citation>
    <scope>NUCLEOTIDE SEQUENCE [LARGE SCALE GENOMIC DNA]</scope>
    <source>
        <strain evidence="8 10">ATCC 27076</strain>
    </source>
</reference>
<feature type="transmembrane region" description="Helical" evidence="7">
    <location>
        <begin position="6"/>
        <end position="23"/>
    </location>
</feature>
<sequence length="271" mass="29962">MIVSIIVMIVSIFVTRITMPYMMRMLMKANVVGKNYKGDTIPIGMGITFIPVMLCNFFLMILLLKDLQEVIFIFLTGITTMGFAGIIDDLIGNKSASGFKGHFSRFFKGELTTGMLKAGVGGVIAFMISWIYSVGIIEFFINAFVIALFTNLLNLLDLRPGRALKTYLFIAVIFLVIGIAGITKMILFSIIGYCIGYLPQDLKARSMMGDVGSNTLGITLGIITIISFSIKVKVVLLILLLLVHTISEKYSLSKVIKSNYILNYLDELGRS</sequence>
<evidence type="ECO:0000256" key="5">
    <source>
        <dbReference type="ARBA" id="ARBA00023136"/>
    </source>
</evidence>
<evidence type="ECO:0000313" key="8">
    <source>
        <dbReference type="EMBL" id="AOY77083.1"/>
    </source>
</evidence>
<dbReference type="EMBL" id="CP020559">
    <property type="protein sequence ID" value="ARE87592.1"/>
    <property type="molecule type" value="Genomic_DNA"/>
</dbReference>
<feature type="binding site" evidence="6">
    <location>
        <position position="210"/>
    </location>
    <ligand>
        <name>Mg(2+)</name>
        <dbReference type="ChEBI" id="CHEBI:18420"/>
    </ligand>
</feature>
<dbReference type="GO" id="GO:0016780">
    <property type="term" value="F:phosphotransferase activity, for other substituted phosphate groups"/>
    <property type="evidence" value="ECO:0007669"/>
    <property type="project" value="InterPro"/>
</dbReference>
<dbReference type="InterPro" id="IPR000715">
    <property type="entry name" value="Glycosyl_transferase_4"/>
</dbReference>
<keyword evidence="6" id="KW-0479">Metal-binding</keyword>
<comment type="cofactor">
    <cofactor evidence="6">
        <name>Mg(2+)</name>
        <dbReference type="ChEBI" id="CHEBI:18420"/>
    </cofactor>
</comment>
<keyword evidence="4 7" id="KW-1133">Transmembrane helix</keyword>
<gene>
    <name evidence="9" type="primary">mraY_1</name>
    <name evidence="8" type="ORF">BJL90_15245</name>
    <name evidence="9" type="ORF">CLFO_19920</name>
</gene>
<feature type="transmembrane region" description="Helical" evidence="7">
    <location>
        <begin position="218"/>
        <end position="243"/>
    </location>
</feature>
<feature type="binding site" evidence="6">
    <location>
        <position position="154"/>
    </location>
    <ligand>
        <name>Mg(2+)</name>
        <dbReference type="ChEBI" id="CHEBI:18420"/>
    </ligand>
</feature>
<dbReference type="GO" id="GO:0016020">
    <property type="term" value="C:membrane"/>
    <property type="evidence" value="ECO:0007669"/>
    <property type="project" value="UniProtKB-SubCell"/>
</dbReference>
<evidence type="ECO:0000256" key="3">
    <source>
        <dbReference type="ARBA" id="ARBA00022692"/>
    </source>
</evidence>
<comment type="subcellular location">
    <subcellularLocation>
        <location evidence="1">Membrane</location>
        <topology evidence="1">Multi-pass membrane protein</topology>
    </subcellularLocation>
</comment>
<feature type="transmembrane region" description="Helical" evidence="7">
    <location>
        <begin position="70"/>
        <end position="91"/>
    </location>
</feature>
<dbReference type="Proteomes" id="UP000192478">
    <property type="component" value="Chromosome"/>
</dbReference>
<dbReference type="RefSeq" id="WP_070969832.1">
    <property type="nucleotide sequence ID" value="NZ_CP017603.1"/>
</dbReference>
<evidence type="ECO:0000313" key="11">
    <source>
        <dbReference type="Proteomes" id="UP000192478"/>
    </source>
</evidence>
<feature type="transmembrane region" description="Helical" evidence="7">
    <location>
        <begin position="43"/>
        <end position="64"/>
    </location>
</feature>
<accession>A0AAC9RL01</accession>
<evidence type="ECO:0000313" key="9">
    <source>
        <dbReference type="EMBL" id="ARE87592.1"/>
    </source>
</evidence>
<keyword evidence="3 7" id="KW-0812">Transmembrane</keyword>
<keyword evidence="6" id="KW-0460">Magnesium</keyword>
<feature type="transmembrane region" description="Helical" evidence="7">
    <location>
        <begin position="168"/>
        <end position="198"/>
    </location>
</feature>
<evidence type="ECO:0000256" key="2">
    <source>
        <dbReference type="ARBA" id="ARBA00022679"/>
    </source>
</evidence>
<evidence type="ECO:0000313" key="10">
    <source>
        <dbReference type="Proteomes" id="UP000177894"/>
    </source>
</evidence>
<name>A0AAC9RL01_9CLOT</name>
<protein>
    <submittedName>
        <fullName evidence="8">Glycosyltransferase</fullName>
    </submittedName>
    <submittedName>
        <fullName evidence="9">Phospho-N-acetylmuramoyl-pentapeptide-transferase</fullName>
        <ecNumber evidence="9">2.7.8.13</ecNumber>
    </submittedName>
</protein>
<dbReference type="GO" id="GO:0046872">
    <property type="term" value="F:metal ion binding"/>
    <property type="evidence" value="ECO:0007669"/>
    <property type="project" value="UniProtKB-KW"/>
</dbReference>
<evidence type="ECO:0000256" key="6">
    <source>
        <dbReference type="PIRSR" id="PIRSR600715-1"/>
    </source>
</evidence>
<dbReference type="AlphaFoldDB" id="A0AAC9RL01"/>
<dbReference type="Pfam" id="PF00953">
    <property type="entry name" value="Glycos_transf_4"/>
    <property type="match status" value="1"/>
</dbReference>
<keyword evidence="5 7" id="KW-0472">Membrane</keyword>
<dbReference type="KEGG" id="cfm:BJL90_15245"/>
<organism evidence="9 11">
    <name type="scientific">Clostridium formicaceticum</name>
    <dbReference type="NCBI Taxonomy" id="1497"/>
    <lineage>
        <taxon>Bacteria</taxon>
        <taxon>Bacillati</taxon>
        <taxon>Bacillota</taxon>
        <taxon>Clostridia</taxon>
        <taxon>Eubacteriales</taxon>
        <taxon>Clostridiaceae</taxon>
        <taxon>Clostridium</taxon>
    </lineage>
</organism>
<evidence type="ECO:0000256" key="1">
    <source>
        <dbReference type="ARBA" id="ARBA00004141"/>
    </source>
</evidence>
<keyword evidence="2 9" id="KW-0808">Transferase</keyword>